<dbReference type="InterPro" id="IPR008995">
    <property type="entry name" value="Mo/tungstate-bd_C_term_dom"/>
</dbReference>
<dbReference type="InterPro" id="IPR000847">
    <property type="entry name" value="LysR_HTH_N"/>
</dbReference>
<proteinExistence type="inferred from homology"/>
<dbReference type="InterPro" id="IPR036390">
    <property type="entry name" value="WH_DNA-bd_sf"/>
</dbReference>
<dbReference type="SUPFAM" id="SSF46785">
    <property type="entry name" value="Winged helix' DNA-binding domain"/>
    <property type="match status" value="1"/>
</dbReference>
<feature type="domain" description="Mop" evidence="7">
    <location>
        <begin position="198"/>
        <end position="264"/>
    </location>
</feature>
<dbReference type="NCBIfam" id="TIGR00638">
    <property type="entry name" value="Mop"/>
    <property type="match status" value="2"/>
</dbReference>
<organism evidence="8 9">
    <name type="scientific">Leptospira fluminis</name>
    <dbReference type="NCBI Taxonomy" id="2484979"/>
    <lineage>
        <taxon>Bacteria</taxon>
        <taxon>Pseudomonadati</taxon>
        <taxon>Spirochaetota</taxon>
        <taxon>Spirochaetia</taxon>
        <taxon>Leptospirales</taxon>
        <taxon>Leptospiraceae</taxon>
        <taxon>Leptospira</taxon>
    </lineage>
</organism>
<accession>A0A4R9GKX3</accession>
<dbReference type="GO" id="GO:0030151">
    <property type="term" value="F:molybdenum ion binding"/>
    <property type="evidence" value="ECO:0007669"/>
    <property type="project" value="UniProtKB-UniRule"/>
</dbReference>
<feature type="domain" description="Mop" evidence="7">
    <location>
        <begin position="127"/>
        <end position="193"/>
    </location>
</feature>
<evidence type="ECO:0000313" key="8">
    <source>
        <dbReference type="EMBL" id="TGK15209.1"/>
    </source>
</evidence>
<dbReference type="PANTHER" id="PTHR30432:SF1">
    <property type="entry name" value="DNA-BINDING TRANSCRIPTIONAL DUAL REGULATOR MODE"/>
    <property type="match status" value="1"/>
</dbReference>
<evidence type="ECO:0000256" key="5">
    <source>
        <dbReference type="PIRNR" id="PIRNR005763"/>
    </source>
</evidence>
<evidence type="ECO:0000256" key="3">
    <source>
        <dbReference type="ARBA" id="ARBA00022505"/>
    </source>
</evidence>
<dbReference type="InterPro" id="IPR005116">
    <property type="entry name" value="Transp-assoc_OB_typ1"/>
</dbReference>
<keyword evidence="9" id="KW-1185">Reference proteome</keyword>
<dbReference type="Pfam" id="PF03459">
    <property type="entry name" value="TOBE"/>
    <property type="match status" value="2"/>
</dbReference>
<keyword evidence="3 5" id="KW-0500">Molybdenum</keyword>
<protein>
    <submittedName>
        <fullName evidence="8">LysR family transcriptional regulator</fullName>
    </submittedName>
</protein>
<dbReference type="InterPro" id="IPR004606">
    <property type="entry name" value="Mop_domain"/>
</dbReference>
<dbReference type="InterPro" id="IPR016462">
    <property type="entry name" value="ModE"/>
</dbReference>
<gene>
    <name evidence="8" type="ORF">EHO61_16125</name>
</gene>
<dbReference type="GO" id="GO:0015689">
    <property type="term" value="P:molybdate ion transport"/>
    <property type="evidence" value="ECO:0007669"/>
    <property type="project" value="UniProtKB-UniRule"/>
</dbReference>
<evidence type="ECO:0000313" key="9">
    <source>
        <dbReference type="Proteomes" id="UP000297855"/>
    </source>
</evidence>
<evidence type="ECO:0000256" key="4">
    <source>
        <dbReference type="ARBA" id="ARBA00022737"/>
    </source>
</evidence>
<dbReference type="OrthoDB" id="122515at2"/>
<keyword evidence="4" id="KW-0677">Repeat</keyword>
<dbReference type="InterPro" id="IPR051815">
    <property type="entry name" value="Molybdate_resp_trans_reg"/>
</dbReference>
<evidence type="ECO:0000256" key="6">
    <source>
        <dbReference type="PIRSR" id="PIRSR005763-1"/>
    </source>
</evidence>
<evidence type="ECO:0000256" key="2">
    <source>
        <dbReference type="ARBA" id="ARBA00022448"/>
    </source>
</evidence>
<dbReference type="PANTHER" id="PTHR30432">
    <property type="entry name" value="TRANSCRIPTIONAL REGULATOR MODE"/>
    <property type="match status" value="1"/>
</dbReference>
<dbReference type="SUPFAM" id="SSF50331">
    <property type="entry name" value="MOP-like"/>
    <property type="match status" value="2"/>
</dbReference>
<reference evidence="8" key="1">
    <citation type="journal article" date="2019" name="PLoS Negl. Trop. Dis.">
        <title>Revisiting the worldwide diversity of Leptospira species in the environment.</title>
        <authorList>
            <person name="Vincent A.T."/>
            <person name="Schiettekatte O."/>
            <person name="Bourhy P."/>
            <person name="Veyrier F.J."/>
            <person name="Picardeau M."/>
        </authorList>
    </citation>
    <scope>NUCLEOTIDE SEQUENCE [LARGE SCALE GENOMIC DNA]</scope>
    <source>
        <strain evidence="8">SCS5</strain>
    </source>
</reference>
<dbReference type="AlphaFoldDB" id="A0A4R9GKX3"/>
<dbReference type="Proteomes" id="UP000297855">
    <property type="component" value="Unassembled WGS sequence"/>
</dbReference>
<sequence>MKDKIRLDGALSLKNDKANFLGKDKIELLKAVQAYGSISRAARAVGISYKTAWDSIDLMNNLYKEILVEKVVGGTHGGGARLTPKAIETLELFDIVEEEHKKFLDRLSKRMNHPTELLNFLRRIAVRTSARNQFYGKVKGILRGAVNSEVTLSLKGNQEIIATITNQSVRNLGLKTGIPAYALIKASFILLSADRNLSISAENRLEGTVLSIAEGSINDEISIELSGGNVMISILTSQARKNLRLEVGKEVYAFFSASSVILAVE</sequence>
<name>A0A4R9GKX3_9LEPT</name>
<dbReference type="InterPro" id="IPR036388">
    <property type="entry name" value="WH-like_DNA-bd_sf"/>
</dbReference>
<dbReference type="PIRSF" id="PIRSF005763">
    <property type="entry name" value="Txn_reg_ModE"/>
    <property type="match status" value="1"/>
</dbReference>
<dbReference type="Gene3D" id="1.10.10.10">
    <property type="entry name" value="Winged helix-like DNA-binding domain superfamily/Winged helix DNA-binding domain"/>
    <property type="match status" value="1"/>
</dbReference>
<dbReference type="RefSeq" id="WP_135814583.1">
    <property type="nucleotide sequence ID" value="NZ_RQEV01000017.1"/>
</dbReference>
<comment type="similarity">
    <text evidence="1 5">Belongs to the ModE family.</text>
</comment>
<dbReference type="Pfam" id="PF00126">
    <property type="entry name" value="HTH_1"/>
    <property type="match status" value="1"/>
</dbReference>
<evidence type="ECO:0000259" key="7">
    <source>
        <dbReference type="PROSITE" id="PS51866"/>
    </source>
</evidence>
<keyword evidence="2 5" id="KW-0813">Transport</keyword>
<dbReference type="EMBL" id="RQEV01000017">
    <property type="protein sequence ID" value="TGK15209.1"/>
    <property type="molecule type" value="Genomic_DNA"/>
</dbReference>
<evidence type="ECO:0000256" key="1">
    <source>
        <dbReference type="ARBA" id="ARBA00008110"/>
    </source>
</evidence>
<dbReference type="PROSITE" id="PS51866">
    <property type="entry name" value="MOP"/>
    <property type="match status" value="2"/>
</dbReference>
<feature type="region of interest" description="Required for dimer formation and molybdate binding" evidence="6">
    <location>
        <begin position="128"/>
        <end position="136"/>
    </location>
</feature>
<dbReference type="GO" id="GO:0003700">
    <property type="term" value="F:DNA-binding transcription factor activity"/>
    <property type="evidence" value="ECO:0007669"/>
    <property type="project" value="InterPro"/>
</dbReference>
<dbReference type="Gene3D" id="2.40.50.100">
    <property type="match status" value="2"/>
</dbReference>
<comment type="caution">
    <text evidence="8">The sequence shown here is derived from an EMBL/GenBank/DDBJ whole genome shotgun (WGS) entry which is preliminary data.</text>
</comment>